<name>A0A1I7EV37_9FLAO</name>
<comment type="subcellular location">
    <subcellularLocation>
        <location evidence="1">Cell membrane</location>
        <topology evidence="1">Multi-pass membrane protein</topology>
    </subcellularLocation>
</comment>
<reference evidence="9 10" key="1">
    <citation type="submission" date="2016-10" db="EMBL/GenBank/DDBJ databases">
        <authorList>
            <person name="de Groot N.N."/>
        </authorList>
    </citation>
    <scope>NUCLEOTIDE SEQUENCE [LARGE SCALE GENOMIC DNA]</scope>
    <source>
        <strain evidence="9 10">CGMCC 1.12333</strain>
    </source>
</reference>
<feature type="transmembrane region" description="Helical" evidence="6">
    <location>
        <begin position="324"/>
        <end position="347"/>
    </location>
</feature>
<dbReference type="OrthoDB" id="9761531at2"/>
<dbReference type="AlphaFoldDB" id="A0A1I7EV37"/>
<evidence type="ECO:0000313" key="9">
    <source>
        <dbReference type="EMBL" id="SFU27769.1"/>
    </source>
</evidence>
<dbReference type="InterPro" id="IPR004477">
    <property type="entry name" value="ComEC_N"/>
</dbReference>
<keyword evidence="4 6" id="KW-1133">Transmembrane helix</keyword>
<dbReference type="PANTHER" id="PTHR30619">
    <property type="entry name" value="DNA INTERNALIZATION/COMPETENCE PROTEIN COMEC/REC2"/>
    <property type="match status" value="1"/>
</dbReference>
<dbReference type="PANTHER" id="PTHR30619:SF1">
    <property type="entry name" value="RECOMBINATION PROTEIN 2"/>
    <property type="match status" value="1"/>
</dbReference>
<evidence type="ECO:0000256" key="2">
    <source>
        <dbReference type="ARBA" id="ARBA00022475"/>
    </source>
</evidence>
<feature type="transmembrane region" description="Helical" evidence="6">
    <location>
        <begin position="192"/>
        <end position="218"/>
    </location>
</feature>
<evidence type="ECO:0000256" key="1">
    <source>
        <dbReference type="ARBA" id="ARBA00004651"/>
    </source>
</evidence>
<keyword evidence="10" id="KW-1185">Reference proteome</keyword>
<proteinExistence type="predicted"/>
<evidence type="ECO:0000256" key="5">
    <source>
        <dbReference type="ARBA" id="ARBA00023136"/>
    </source>
</evidence>
<evidence type="ECO:0000313" key="10">
    <source>
        <dbReference type="Proteomes" id="UP000199138"/>
    </source>
</evidence>
<dbReference type="GO" id="GO:0005886">
    <property type="term" value="C:plasma membrane"/>
    <property type="evidence" value="ECO:0007669"/>
    <property type="project" value="UniProtKB-SubCell"/>
</dbReference>
<dbReference type="STRING" id="1224947.SAMN05216480_101273"/>
<accession>A0A1I7EV37</accession>
<feature type="transmembrane region" description="Helical" evidence="6">
    <location>
        <begin position="359"/>
        <end position="381"/>
    </location>
</feature>
<dbReference type="Pfam" id="PF13567">
    <property type="entry name" value="DUF4131"/>
    <property type="match status" value="1"/>
</dbReference>
<gene>
    <name evidence="9" type="ORF">SAMN05216480_101273</name>
</gene>
<feature type="transmembrane region" description="Helical" evidence="6">
    <location>
        <begin position="444"/>
        <end position="465"/>
    </location>
</feature>
<dbReference type="InterPro" id="IPR052159">
    <property type="entry name" value="Competence_DNA_uptake"/>
</dbReference>
<dbReference type="NCBIfam" id="TIGR00360">
    <property type="entry name" value="ComEC_N-term"/>
    <property type="match status" value="1"/>
</dbReference>
<evidence type="ECO:0000256" key="4">
    <source>
        <dbReference type="ARBA" id="ARBA00022989"/>
    </source>
</evidence>
<dbReference type="Pfam" id="PF03772">
    <property type="entry name" value="Competence"/>
    <property type="match status" value="1"/>
</dbReference>
<feature type="transmembrane region" description="Helical" evidence="6">
    <location>
        <begin position="387"/>
        <end position="408"/>
    </location>
</feature>
<evidence type="ECO:0000259" key="8">
    <source>
        <dbReference type="Pfam" id="PF13567"/>
    </source>
</evidence>
<keyword evidence="3 6" id="KW-0812">Transmembrane</keyword>
<dbReference type="Proteomes" id="UP000199138">
    <property type="component" value="Unassembled WGS sequence"/>
</dbReference>
<evidence type="ECO:0000259" key="7">
    <source>
        <dbReference type="Pfam" id="PF03772"/>
    </source>
</evidence>
<evidence type="ECO:0000256" key="6">
    <source>
        <dbReference type="SAM" id="Phobius"/>
    </source>
</evidence>
<protein>
    <submittedName>
        <fullName evidence="9">Competence protein ComEC</fullName>
    </submittedName>
</protein>
<feature type="domain" description="DUF4131" evidence="8">
    <location>
        <begin position="3"/>
        <end position="128"/>
    </location>
</feature>
<feature type="domain" description="ComEC/Rec2-related protein" evidence="7">
    <location>
        <begin position="171"/>
        <end position="434"/>
    </location>
</feature>
<keyword evidence="5 6" id="KW-0472">Membrane</keyword>
<keyword evidence="2" id="KW-1003">Cell membrane</keyword>
<dbReference type="InterPro" id="IPR025405">
    <property type="entry name" value="DUF4131"/>
</dbReference>
<feature type="transmembrane region" description="Helical" evidence="6">
    <location>
        <begin position="417"/>
        <end position="438"/>
    </location>
</feature>
<evidence type="ECO:0000256" key="3">
    <source>
        <dbReference type="ARBA" id="ARBA00022692"/>
    </source>
</evidence>
<organism evidence="9 10">
    <name type="scientific">Pustulibacterium marinum</name>
    <dbReference type="NCBI Taxonomy" id="1224947"/>
    <lineage>
        <taxon>Bacteria</taxon>
        <taxon>Pseudomonadati</taxon>
        <taxon>Bacteroidota</taxon>
        <taxon>Flavobacteriia</taxon>
        <taxon>Flavobacteriales</taxon>
        <taxon>Flavobacteriaceae</taxon>
        <taxon>Pustulibacterium</taxon>
    </lineage>
</organism>
<dbReference type="EMBL" id="FPBK01000001">
    <property type="protein sequence ID" value="SFU27769.1"/>
    <property type="molecule type" value="Genomic_DNA"/>
</dbReference>
<sequence length="614" mass="70920">MAVLCSSILLGWSNFLIHSDKIYKDHYTHFKSKNELQQSRITITKVLKPTAYYEKYEASIQNIDGKETFGNVLINYRKDSLNKNIKGKSLLVYTDIKALAKPKNPYQFDYGNYLQNQEIYGQIYLNNANFKIRNNSENTINSIAESIRSKIIKNLKSSGLSGDNLAITEALFLGQRQHISKELYENYANAGVIHLLAISGLHIGIITALLGWLLYPLLFLKNGKIWRGSIIIALLWMFAVISGLSPSVVRSVVMFSLITIALHLQRPQQTLHTVFASAFLLIIWKPNFVFEVGFQLSYVAVIGIVIIQPEIQRYFNFRNLLGRYFVGIIATTLAAQLAVFPLTFFYFHQFPGLFFLGNFLLIPSLFLLLGYGFFVMFLAFFNLVNETILFPLINMISWMNQFIEWIALQKKYLVTNIYFDAPELIICYFIIYCFAHFLTYKKAVAIHFTMFFLICYQIYAIKMYIDLSSETEMIVFHQTRNTVIGIKQADSLLLFKRDTTMNTDYLLDNYKTERNIAVIKPKKLKNTIVLKGKNILIVDTLFSPINSEKTIDYLLLCNSSRINLERIINMYQPKQIIIDGSNYTSFVNRWKATCIRQKIPFHITSEKGAFIKKL</sequence>